<dbReference type="Pfam" id="PF03629">
    <property type="entry name" value="SASA"/>
    <property type="match status" value="1"/>
</dbReference>
<name>A0A645IHL0_9ZZZZ</name>
<gene>
    <name evidence="3" type="ORF">SDC9_194432</name>
</gene>
<dbReference type="EMBL" id="VSSQ01107834">
    <property type="protein sequence ID" value="MPN46833.1"/>
    <property type="molecule type" value="Genomic_DNA"/>
</dbReference>
<feature type="domain" description="Sialate O-acetylesterase" evidence="2">
    <location>
        <begin position="1"/>
        <end position="84"/>
    </location>
</feature>
<dbReference type="SUPFAM" id="SSF52266">
    <property type="entry name" value="SGNH hydrolase"/>
    <property type="match status" value="1"/>
</dbReference>
<protein>
    <recommendedName>
        <fullName evidence="2">Sialate O-acetylesterase domain-containing protein</fullName>
    </recommendedName>
</protein>
<dbReference type="InterPro" id="IPR005181">
    <property type="entry name" value="SASA"/>
</dbReference>
<dbReference type="InterPro" id="IPR036514">
    <property type="entry name" value="SGNH_hydro_sf"/>
</dbReference>
<keyword evidence="1" id="KW-0378">Hydrolase</keyword>
<accession>A0A645IHL0</accession>
<proteinExistence type="predicted"/>
<comment type="caution">
    <text evidence="3">The sequence shown here is derived from an EMBL/GenBank/DDBJ whole genome shotgun (WGS) entry which is preliminary data.</text>
</comment>
<sequence length="170" mass="19038">MIQSLRTELNEPDLFLVAGELAYWRGGGTGSTAFNTMIRTISSNITKSDWVSAEGLTPLIDESDPHFDGNSQKILGERYADKIIANVYNTTSTVTIKKNDFPSLKTSEKGIKIENKNGFIRYIINDISGRTVKFGDLQPNQSTDISVNQGMYFISFIQDNIHQTVKVFVY</sequence>
<organism evidence="3">
    <name type="scientific">bioreactor metagenome</name>
    <dbReference type="NCBI Taxonomy" id="1076179"/>
    <lineage>
        <taxon>unclassified sequences</taxon>
        <taxon>metagenomes</taxon>
        <taxon>ecological metagenomes</taxon>
    </lineage>
</organism>
<dbReference type="AlphaFoldDB" id="A0A645IHL0"/>
<evidence type="ECO:0000313" key="3">
    <source>
        <dbReference type="EMBL" id="MPN46833.1"/>
    </source>
</evidence>
<reference evidence="3" key="1">
    <citation type="submission" date="2019-08" db="EMBL/GenBank/DDBJ databases">
        <authorList>
            <person name="Kucharzyk K."/>
            <person name="Murdoch R.W."/>
            <person name="Higgins S."/>
            <person name="Loffler F."/>
        </authorList>
    </citation>
    <scope>NUCLEOTIDE SEQUENCE</scope>
</reference>
<dbReference type="GO" id="GO:0016787">
    <property type="term" value="F:hydrolase activity"/>
    <property type="evidence" value="ECO:0007669"/>
    <property type="project" value="UniProtKB-KW"/>
</dbReference>
<evidence type="ECO:0000256" key="1">
    <source>
        <dbReference type="ARBA" id="ARBA00022801"/>
    </source>
</evidence>
<dbReference type="Gene3D" id="3.40.50.1110">
    <property type="entry name" value="SGNH hydrolase"/>
    <property type="match status" value="1"/>
</dbReference>
<evidence type="ECO:0000259" key="2">
    <source>
        <dbReference type="Pfam" id="PF03629"/>
    </source>
</evidence>